<evidence type="ECO:0000259" key="2">
    <source>
        <dbReference type="Pfam" id="PF03807"/>
    </source>
</evidence>
<dbReference type="EMBL" id="LFYT02000058">
    <property type="protein sequence ID" value="PVE05920.1"/>
    <property type="molecule type" value="Genomic_DNA"/>
</dbReference>
<gene>
    <name evidence="3" type="ORF">H663_020210</name>
</gene>
<reference evidence="3" key="1">
    <citation type="submission" date="2017-04" db="EMBL/GenBank/DDBJ databases">
        <title>Unexpected and diverse lifestyles within the genus Limnohabitans.</title>
        <authorList>
            <person name="Kasalicky V."/>
            <person name="Mehrshad M."/>
            <person name="Andrei S.-A."/>
            <person name="Salcher M."/>
            <person name="Kratochvilova H."/>
            <person name="Simek K."/>
            <person name="Ghai R."/>
        </authorList>
    </citation>
    <scope>NUCLEOTIDE SEQUENCE [LARGE SCALE GENOMIC DNA]</scope>
    <source>
        <strain evidence="3">II-D5</strain>
    </source>
</reference>
<dbReference type="Proteomes" id="UP000037507">
    <property type="component" value="Unassembled WGS sequence"/>
</dbReference>
<dbReference type="InterPro" id="IPR028939">
    <property type="entry name" value="P5C_Rdtase_cat_N"/>
</dbReference>
<dbReference type="Pfam" id="PF03807">
    <property type="entry name" value="F420_oxidored"/>
    <property type="match status" value="1"/>
</dbReference>
<keyword evidence="4" id="KW-1185">Reference proteome</keyword>
<accession>A0A2T7SSH1</accession>
<dbReference type="GO" id="GO:0016491">
    <property type="term" value="F:oxidoreductase activity"/>
    <property type="evidence" value="ECO:0007669"/>
    <property type="project" value="UniProtKB-KW"/>
</dbReference>
<evidence type="ECO:0000313" key="3">
    <source>
        <dbReference type="EMBL" id="PVE05920.1"/>
    </source>
</evidence>
<evidence type="ECO:0000313" key="4">
    <source>
        <dbReference type="Proteomes" id="UP000037507"/>
    </source>
</evidence>
<dbReference type="AlphaFoldDB" id="A0A2T7SSH1"/>
<dbReference type="PANTHER" id="PTHR14239">
    <property type="entry name" value="DUDULIN-RELATED"/>
    <property type="match status" value="1"/>
</dbReference>
<dbReference type="InterPro" id="IPR051267">
    <property type="entry name" value="STEAP_metalloreductase"/>
</dbReference>
<name>A0A2T7SSH1_9BURK</name>
<dbReference type="Gene3D" id="3.40.50.720">
    <property type="entry name" value="NAD(P)-binding Rossmann-like Domain"/>
    <property type="match status" value="1"/>
</dbReference>
<dbReference type="InterPro" id="IPR036291">
    <property type="entry name" value="NAD(P)-bd_dom_sf"/>
</dbReference>
<feature type="domain" description="Pyrroline-5-carboxylate reductase catalytic N-terminal" evidence="2">
    <location>
        <begin position="3"/>
        <end position="81"/>
    </location>
</feature>
<organism evidence="3 4">
    <name type="scientific">Limnohabitans planktonicus II-D5</name>
    <dbReference type="NCBI Taxonomy" id="1293045"/>
    <lineage>
        <taxon>Bacteria</taxon>
        <taxon>Pseudomonadati</taxon>
        <taxon>Pseudomonadota</taxon>
        <taxon>Betaproteobacteria</taxon>
        <taxon>Burkholderiales</taxon>
        <taxon>Comamonadaceae</taxon>
        <taxon>Limnohabitans</taxon>
    </lineage>
</organism>
<protein>
    <submittedName>
        <fullName evidence="3">NADP oxidoreductase</fullName>
    </submittedName>
</protein>
<dbReference type="STRING" id="1293045.H663_07115"/>
<dbReference type="RefSeq" id="WP_053171328.1">
    <property type="nucleotide sequence ID" value="NZ_LFYT02000058.1"/>
</dbReference>
<proteinExistence type="predicted"/>
<sequence>MNIAILGTGNVGQRLHHLLSPHVASSLLCARQPQPGTPGFAQGAAQADVVLLAIPFTALADVLPGLQAALRGKIVVDCTNPLNADWSPLLLGQENSAGEEAARLLPEARVVKAFNTIFADVMTAERQDRGGLRTTAFVAGDDEHAKAAVLSLANAAGFAPVDVGPLTMARHLEAMAHLNIQIAVGQKGGTNAAFVYHQQAA</sequence>
<keyword evidence="1" id="KW-0560">Oxidoreductase</keyword>
<evidence type="ECO:0000256" key="1">
    <source>
        <dbReference type="ARBA" id="ARBA00023002"/>
    </source>
</evidence>
<comment type="caution">
    <text evidence="3">The sequence shown here is derived from an EMBL/GenBank/DDBJ whole genome shotgun (WGS) entry which is preliminary data.</text>
</comment>
<dbReference type="OrthoDB" id="5499754at2"/>
<dbReference type="SUPFAM" id="SSF51735">
    <property type="entry name" value="NAD(P)-binding Rossmann-fold domains"/>
    <property type="match status" value="1"/>
</dbReference>